<dbReference type="OrthoDB" id="412780at2759"/>
<dbReference type="InterPro" id="IPR000463">
    <property type="entry name" value="Fatty_acid-bd"/>
</dbReference>
<dbReference type="Gene3D" id="2.40.128.20">
    <property type="match status" value="1"/>
</dbReference>
<sequence length="113" mass="12957">MVESFIGTWKLISSENFDDLMKELGVGYVKRKLGNQMKPNIVFAKNSDEITFTTISSIRTIEIKFKLNEEFDEETPDGRNVKTIFTIDGNKLIQTQKDKNGKIVCTMAREIMT</sequence>
<dbReference type="PRINTS" id="PR00178">
    <property type="entry name" value="FATTYACIDBP"/>
</dbReference>
<dbReference type="PANTHER" id="PTHR11955">
    <property type="entry name" value="FATTY ACID BINDING PROTEIN"/>
    <property type="match status" value="1"/>
</dbReference>
<dbReference type="InterPro" id="IPR000566">
    <property type="entry name" value="Lipocln_cytosolic_FA-bd_dom"/>
</dbReference>
<protein>
    <recommendedName>
        <fullName evidence="4">Cytosolic fatty-acid binding proteins domain-containing protein</fullName>
    </recommendedName>
</protein>
<keyword evidence="6" id="KW-1185">Reference proteome</keyword>
<evidence type="ECO:0000256" key="3">
    <source>
        <dbReference type="RuleBase" id="RU003696"/>
    </source>
</evidence>
<dbReference type="InterPro" id="IPR031259">
    <property type="entry name" value="ILBP"/>
</dbReference>
<evidence type="ECO:0000313" key="6">
    <source>
        <dbReference type="Proteomes" id="UP000663879"/>
    </source>
</evidence>
<proteinExistence type="inferred from homology"/>
<keyword evidence="2" id="KW-0446">Lipid-binding</keyword>
<accession>A0A814ENT4</accession>
<dbReference type="Pfam" id="PF00061">
    <property type="entry name" value="Lipocalin"/>
    <property type="match status" value="1"/>
</dbReference>
<dbReference type="Proteomes" id="UP000663879">
    <property type="component" value="Unassembled WGS sequence"/>
</dbReference>
<evidence type="ECO:0000256" key="1">
    <source>
        <dbReference type="ARBA" id="ARBA00008390"/>
    </source>
</evidence>
<dbReference type="GO" id="GO:0008289">
    <property type="term" value="F:lipid binding"/>
    <property type="evidence" value="ECO:0007669"/>
    <property type="project" value="UniProtKB-KW"/>
</dbReference>
<feature type="non-terminal residue" evidence="5">
    <location>
        <position position="113"/>
    </location>
</feature>
<comment type="similarity">
    <text evidence="1 3">Belongs to the calycin superfamily. Fatty-acid binding protein (FABP) family.</text>
</comment>
<dbReference type="EMBL" id="CAJNOC010003161">
    <property type="protein sequence ID" value="CAF0970504.1"/>
    <property type="molecule type" value="Genomic_DNA"/>
</dbReference>
<evidence type="ECO:0000256" key="2">
    <source>
        <dbReference type="ARBA" id="ARBA00023121"/>
    </source>
</evidence>
<organism evidence="5 6">
    <name type="scientific">Brachionus calyciflorus</name>
    <dbReference type="NCBI Taxonomy" id="104777"/>
    <lineage>
        <taxon>Eukaryota</taxon>
        <taxon>Metazoa</taxon>
        <taxon>Spiralia</taxon>
        <taxon>Gnathifera</taxon>
        <taxon>Rotifera</taxon>
        <taxon>Eurotatoria</taxon>
        <taxon>Monogononta</taxon>
        <taxon>Pseudotrocha</taxon>
        <taxon>Ploima</taxon>
        <taxon>Brachionidae</taxon>
        <taxon>Brachionus</taxon>
    </lineage>
</organism>
<dbReference type="AlphaFoldDB" id="A0A814ENT4"/>
<dbReference type="SUPFAM" id="SSF50814">
    <property type="entry name" value="Lipocalins"/>
    <property type="match status" value="1"/>
</dbReference>
<dbReference type="CDD" id="cd00742">
    <property type="entry name" value="FABP"/>
    <property type="match status" value="1"/>
</dbReference>
<feature type="domain" description="Cytosolic fatty-acid binding proteins" evidence="4">
    <location>
        <begin position="7"/>
        <end position="24"/>
    </location>
</feature>
<reference evidence="5" key="1">
    <citation type="submission" date="2021-02" db="EMBL/GenBank/DDBJ databases">
        <authorList>
            <person name="Nowell W R."/>
        </authorList>
    </citation>
    <scope>NUCLEOTIDE SEQUENCE</scope>
    <source>
        <strain evidence="5">Ploen Becks lab</strain>
    </source>
</reference>
<comment type="caution">
    <text evidence="5">The sequence shown here is derived from an EMBL/GenBank/DDBJ whole genome shotgun (WGS) entry which is preliminary data.</text>
</comment>
<dbReference type="PROSITE" id="PS00214">
    <property type="entry name" value="FABP"/>
    <property type="match status" value="1"/>
</dbReference>
<dbReference type="InterPro" id="IPR012674">
    <property type="entry name" value="Calycin"/>
</dbReference>
<keyword evidence="3" id="KW-0813">Transport</keyword>
<evidence type="ECO:0000259" key="4">
    <source>
        <dbReference type="PROSITE" id="PS00214"/>
    </source>
</evidence>
<evidence type="ECO:0000313" key="5">
    <source>
        <dbReference type="EMBL" id="CAF0970504.1"/>
    </source>
</evidence>
<gene>
    <name evidence="5" type="ORF">OXX778_LOCUS14894</name>
</gene>
<name>A0A814ENT4_9BILA</name>